<organism evidence="2 3">
    <name type="scientific">Nonomuraea thailandensis</name>
    <dbReference type="NCBI Taxonomy" id="1188745"/>
    <lineage>
        <taxon>Bacteria</taxon>
        <taxon>Bacillati</taxon>
        <taxon>Actinomycetota</taxon>
        <taxon>Actinomycetes</taxon>
        <taxon>Streptosporangiales</taxon>
        <taxon>Streptosporangiaceae</taxon>
        <taxon>Nonomuraea</taxon>
    </lineage>
</organism>
<name>A0A9X2GDA9_9ACTN</name>
<dbReference type="Pfam" id="PF01814">
    <property type="entry name" value="Hemerythrin"/>
    <property type="match status" value="1"/>
</dbReference>
<protein>
    <submittedName>
        <fullName evidence="2">Iron-sulfur cluster repair protein YtfE (RIC family)</fullName>
    </submittedName>
</protein>
<evidence type="ECO:0000313" key="2">
    <source>
        <dbReference type="EMBL" id="MCP2355665.1"/>
    </source>
</evidence>
<evidence type="ECO:0000259" key="1">
    <source>
        <dbReference type="Pfam" id="PF01814"/>
    </source>
</evidence>
<comment type="caution">
    <text evidence="2">The sequence shown here is derived from an EMBL/GenBank/DDBJ whole genome shotgun (WGS) entry which is preliminary data.</text>
</comment>
<reference evidence="2" key="1">
    <citation type="submission" date="2022-06" db="EMBL/GenBank/DDBJ databases">
        <title>Sequencing the genomes of 1000 actinobacteria strains.</title>
        <authorList>
            <person name="Klenk H.-P."/>
        </authorList>
    </citation>
    <scope>NUCLEOTIDE SEQUENCE</scope>
    <source>
        <strain evidence="2">DSM 46694</strain>
    </source>
</reference>
<dbReference type="Proteomes" id="UP001139648">
    <property type="component" value="Unassembled WGS sequence"/>
</dbReference>
<accession>A0A9X2GDA9</accession>
<dbReference type="CDD" id="cd12108">
    <property type="entry name" value="Hr-like"/>
    <property type="match status" value="1"/>
</dbReference>
<dbReference type="RefSeq" id="WP_253742320.1">
    <property type="nucleotide sequence ID" value="NZ_BAABKA010000036.1"/>
</dbReference>
<keyword evidence="3" id="KW-1185">Reference proteome</keyword>
<dbReference type="AlphaFoldDB" id="A0A9X2GDA9"/>
<sequence>MDVPQIHLPGQAAAAPGPLDMTNMYLAHHGFRRDLGRLITAVCEVSAGDRRRITGLRRHLSWVLLVLHHHHTAEDDTVWPVLRERAPEAAEIMDVMEAEHAAAAEGIARSEQAFDAFAADPAEPARERLAEALRALAATIGAHLAHEETMAIPLMQAHITAAEDARGHDDVRRQYGPRQMFTLVGWLLDGLPAAALDELRGRSPLGMRAVAALARPAYRRRTAHLWR</sequence>
<dbReference type="Gene3D" id="1.20.120.520">
    <property type="entry name" value="nmb1532 protein domain like"/>
    <property type="match status" value="1"/>
</dbReference>
<gene>
    <name evidence="2" type="ORF">HD597_002685</name>
</gene>
<feature type="domain" description="Hemerythrin-like" evidence="1">
    <location>
        <begin position="23"/>
        <end position="154"/>
    </location>
</feature>
<evidence type="ECO:0000313" key="3">
    <source>
        <dbReference type="Proteomes" id="UP001139648"/>
    </source>
</evidence>
<dbReference type="InterPro" id="IPR012312">
    <property type="entry name" value="Hemerythrin-like"/>
</dbReference>
<dbReference type="EMBL" id="JAMZEB010000002">
    <property type="protein sequence ID" value="MCP2355665.1"/>
    <property type="molecule type" value="Genomic_DNA"/>
</dbReference>
<proteinExistence type="predicted"/>